<dbReference type="Pfam" id="PF02797">
    <property type="entry name" value="Chal_sti_synt_C"/>
    <property type="match status" value="1"/>
</dbReference>
<sequence length="512" mass="56009">MATSDVLGSLVQLTRLAPALVIAAVAMGACSQVSSADGARLMEWLRSSYEINMGALLVLALAAGLYILRTAVPRKPKVSVLDFAVHRPHESWRFPRSALRDLCERSGHFTEEDIQFQEKIAYRTGLGDETGVCPAIQAGMDEALGIEPARFEFSATCFPAIEDLFAKTGVSPQQVKFIVTNSSLFNPTPSLSAMIMNHFKMGSDTKNYSLGGMGCSAGVIALDLAKELLELHPESYALVVSHENITNNYYGGKDKSMLICNCLFRSNGAAILLSNKAADVKRAKYNIRNIVRTNMAADDVAYNCVVQTEDAERKVGVRLNKDLVKVGARALRQNMTALGPKVLPWSELAKFGANSALRSAAKLYKPLAGMLPAGWLDPYTPDFKTAFDFFCIHTGGRGIIDGLEKEMQLNRRQVEPSRASLYRFGNTSSTSVWYELAYVESTQEGVGKGQRVWQLAFGSGFKFNSSVLVANRPVREQHTAWEGFDATAMWADLDKLEAAAQAARAMKEKLSS</sequence>
<organism evidence="5 6">
    <name type="scientific">Tetradesmus obliquus</name>
    <name type="common">Green alga</name>
    <name type="synonym">Acutodesmus obliquus</name>
    <dbReference type="NCBI Taxonomy" id="3088"/>
    <lineage>
        <taxon>Eukaryota</taxon>
        <taxon>Viridiplantae</taxon>
        <taxon>Chlorophyta</taxon>
        <taxon>core chlorophytes</taxon>
        <taxon>Chlorophyceae</taxon>
        <taxon>CS clade</taxon>
        <taxon>Sphaeropleales</taxon>
        <taxon>Scenedesmaceae</taxon>
        <taxon>Tetradesmus</taxon>
    </lineage>
</organism>
<keyword evidence="6" id="KW-1185">Reference proteome</keyword>
<evidence type="ECO:0000259" key="3">
    <source>
        <dbReference type="Pfam" id="PF02797"/>
    </source>
</evidence>
<proteinExistence type="inferred from homology"/>
<dbReference type="InterPro" id="IPR012392">
    <property type="entry name" value="3-ktacl-CoA_syn"/>
</dbReference>
<name>A0A383VN25_TETOB</name>
<dbReference type="InterPro" id="IPR016039">
    <property type="entry name" value="Thiolase-like"/>
</dbReference>
<dbReference type="PANTHER" id="PTHR31561">
    <property type="entry name" value="3-KETOACYL-COA SYNTHASE"/>
    <property type="match status" value="1"/>
</dbReference>
<feature type="domain" description="FAE" evidence="4">
    <location>
        <begin position="74"/>
        <end position="353"/>
    </location>
</feature>
<dbReference type="STRING" id="3088.A0A383VN25"/>
<dbReference type="InterPro" id="IPR013601">
    <property type="entry name" value="FAE1_typ3_polyketide_synth"/>
</dbReference>
<comment type="similarity">
    <text evidence="1">Belongs to the thiolase-like superfamily. Chalcone/stilbene synthases family.</text>
</comment>
<dbReference type="PIRSF" id="PIRSF036417">
    <property type="entry name" value="3-ktacl-CoA_syn"/>
    <property type="match status" value="1"/>
</dbReference>
<keyword evidence="2" id="KW-0812">Transmembrane</keyword>
<dbReference type="Proteomes" id="UP000256970">
    <property type="component" value="Unassembled WGS sequence"/>
</dbReference>
<dbReference type="GO" id="GO:0016020">
    <property type="term" value="C:membrane"/>
    <property type="evidence" value="ECO:0007669"/>
    <property type="project" value="InterPro"/>
</dbReference>
<keyword evidence="2" id="KW-0472">Membrane</keyword>
<dbReference type="InterPro" id="IPR012328">
    <property type="entry name" value="Chalcone/stilbene_synt_C"/>
</dbReference>
<keyword evidence="1" id="KW-0012">Acyltransferase</keyword>
<accession>A0A383VN25</accession>
<evidence type="ECO:0000259" key="4">
    <source>
        <dbReference type="Pfam" id="PF08392"/>
    </source>
</evidence>
<feature type="transmembrane region" description="Helical" evidence="2">
    <location>
        <begin position="51"/>
        <end position="68"/>
    </location>
</feature>
<evidence type="ECO:0000256" key="2">
    <source>
        <dbReference type="SAM" id="Phobius"/>
    </source>
</evidence>
<dbReference type="CDD" id="cd00831">
    <property type="entry name" value="CHS_like"/>
    <property type="match status" value="1"/>
</dbReference>
<dbReference type="Pfam" id="PF08392">
    <property type="entry name" value="FAE1_CUT1_RppA"/>
    <property type="match status" value="1"/>
</dbReference>
<gene>
    <name evidence="5" type="ORF">BQ4739_LOCUS6591</name>
</gene>
<dbReference type="Gene3D" id="3.40.47.10">
    <property type="match status" value="1"/>
</dbReference>
<dbReference type="AlphaFoldDB" id="A0A383VN25"/>
<keyword evidence="1" id="KW-0808">Transferase</keyword>
<evidence type="ECO:0000313" key="5">
    <source>
        <dbReference type="EMBL" id="SZX66152.1"/>
    </source>
</evidence>
<evidence type="ECO:0000313" key="6">
    <source>
        <dbReference type="Proteomes" id="UP000256970"/>
    </source>
</evidence>
<dbReference type="EMBL" id="FNXT01000689">
    <property type="protein sequence ID" value="SZX66152.1"/>
    <property type="molecule type" value="Genomic_DNA"/>
</dbReference>
<dbReference type="SUPFAM" id="SSF53901">
    <property type="entry name" value="Thiolase-like"/>
    <property type="match status" value="2"/>
</dbReference>
<keyword evidence="2" id="KW-1133">Transmembrane helix</keyword>
<reference evidence="5 6" key="1">
    <citation type="submission" date="2016-10" db="EMBL/GenBank/DDBJ databases">
        <authorList>
            <person name="Cai Z."/>
        </authorList>
    </citation>
    <scope>NUCLEOTIDE SEQUENCE [LARGE SCALE GENOMIC DNA]</scope>
</reference>
<evidence type="ECO:0000256" key="1">
    <source>
        <dbReference type="PIRNR" id="PIRNR036417"/>
    </source>
</evidence>
<protein>
    <recommendedName>
        <fullName evidence="1">3-ketoacyl-CoA synthase</fullName>
        <ecNumber evidence="1">2.3.1.-</ecNumber>
    </recommendedName>
</protein>
<dbReference type="GO" id="GO:0006633">
    <property type="term" value="P:fatty acid biosynthetic process"/>
    <property type="evidence" value="ECO:0007669"/>
    <property type="project" value="UniProtKB-UniPathway"/>
</dbReference>
<dbReference type="UniPathway" id="UPA00094"/>
<comment type="pathway">
    <text evidence="1">Lipid metabolism; fatty acid biosynthesis.</text>
</comment>
<dbReference type="GO" id="GO:0016747">
    <property type="term" value="F:acyltransferase activity, transferring groups other than amino-acyl groups"/>
    <property type="evidence" value="ECO:0007669"/>
    <property type="project" value="InterPro"/>
</dbReference>
<feature type="domain" description="Chalcone/stilbene synthase C-terminal" evidence="3">
    <location>
        <begin position="389"/>
        <end position="468"/>
    </location>
</feature>
<dbReference type="EC" id="2.3.1.-" evidence="1"/>